<dbReference type="Proteomes" id="UP000712600">
    <property type="component" value="Unassembled WGS sequence"/>
</dbReference>
<keyword evidence="10" id="KW-0325">Glycoprotein</keyword>
<comment type="caution">
    <text evidence="12">The sequence shown here is derived from an EMBL/GenBank/DDBJ whole genome shotgun (WGS) entry which is preliminary data.</text>
</comment>
<keyword evidence="5 11" id="KW-0812">Transmembrane</keyword>
<evidence type="ECO:0000256" key="11">
    <source>
        <dbReference type="SAM" id="Phobius"/>
    </source>
</evidence>
<dbReference type="PANTHER" id="PTHR48062:SF25">
    <property type="entry name" value="RECEPTOR-LIKE PROTEIN 9A-RELATED"/>
    <property type="match status" value="1"/>
</dbReference>
<dbReference type="InterPro" id="IPR003591">
    <property type="entry name" value="Leu-rich_rpt_typical-subtyp"/>
</dbReference>
<evidence type="ECO:0000256" key="10">
    <source>
        <dbReference type="ARBA" id="ARBA00023180"/>
    </source>
</evidence>
<dbReference type="Pfam" id="PF13855">
    <property type="entry name" value="LRR_8"/>
    <property type="match status" value="1"/>
</dbReference>
<gene>
    <name evidence="12" type="ORF">F2Q69_00036502</name>
</gene>
<accession>A0A8S9SCT8</accession>
<feature type="transmembrane region" description="Helical" evidence="11">
    <location>
        <begin position="431"/>
        <end position="453"/>
    </location>
</feature>
<dbReference type="FunFam" id="3.80.10.10:FF:000213">
    <property type="entry name" value="Tyrosine-sulfated glycopeptide receptor 1"/>
    <property type="match status" value="1"/>
</dbReference>
<proteinExistence type="inferred from homology"/>
<evidence type="ECO:0000256" key="8">
    <source>
        <dbReference type="ARBA" id="ARBA00023136"/>
    </source>
</evidence>
<dbReference type="EMBL" id="QGKX02000004">
    <property type="protein sequence ID" value="KAF3599128.1"/>
    <property type="molecule type" value="Genomic_DNA"/>
</dbReference>
<evidence type="ECO:0008006" key="14">
    <source>
        <dbReference type="Google" id="ProtNLM"/>
    </source>
</evidence>
<dbReference type="SMART" id="SM00369">
    <property type="entry name" value="LRR_TYP"/>
    <property type="match status" value="4"/>
</dbReference>
<organism evidence="12 13">
    <name type="scientific">Brassica cretica</name>
    <name type="common">Mustard</name>
    <dbReference type="NCBI Taxonomy" id="69181"/>
    <lineage>
        <taxon>Eukaryota</taxon>
        <taxon>Viridiplantae</taxon>
        <taxon>Streptophyta</taxon>
        <taxon>Embryophyta</taxon>
        <taxon>Tracheophyta</taxon>
        <taxon>Spermatophyta</taxon>
        <taxon>Magnoliopsida</taxon>
        <taxon>eudicotyledons</taxon>
        <taxon>Gunneridae</taxon>
        <taxon>Pentapetalae</taxon>
        <taxon>rosids</taxon>
        <taxon>malvids</taxon>
        <taxon>Brassicales</taxon>
        <taxon>Brassicaceae</taxon>
        <taxon>Brassiceae</taxon>
        <taxon>Brassica</taxon>
    </lineage>
</organism>
<dbReference type="AlphaFoldDB" id="A0A8S9SCT8"/>
<evidence type="ECO:0000256" key="5">
    <source>
        <dbReference type="ARBA" id="ARBA00022692"/>
    </source>
</evidence>
<dbReference type="InterPro" id="IPR001611">
    <property type="entry name" value="Leu-rich_rpt"/>
</dbReference>
<evidence type="ECO:0000313" key="13">
    <source>
        <dbReference type="Proteomes" id="UP000712600"/>
    </source>
</evidence>
<dbReference type="Pfam" id="PF00560">
    <property type="entry name" value="LRR_1"/>
    <property type="match status" value="6"/>
</dbReference>
<dbReference type="Gene3D" id="3.80.10.10">
    <property type="entry name" value="Ribonuclease Inhibitor"/>
    <property type="match status" value="2"/>
</dbReference>
<evidence type="ECO:0000256" key="2">
    <source>
        <dbReference type="ARBA" id="ARBA00009592"/>
    </source>
</evidence>
<sequence length="475" mass="53375">MKLLTSCYKLFTWKLSYNSFTGQIFSQPAKLESLMVLIADNNQFTGIGDGLLNSTGLVYFDLSNNLLQGVIPSWFGGFHFMYFSVSVLKGTIPSSLFNIPFKLLDLSRNKFSGSLPSNFSGRHMGLLYLHDNEFRGPVPSTLLENVMLLDLRNNKLSGTIPHFVSNRYILYLLLSGNTLTGHIPTSLCDLKSIKVLDLYNNKLNGSIPSCLNNVSFGRSLDYEIDPNHGDSFGIAGGDNDLEAYSMSFVSRFLDLPLEFYLDYSGYLDFSVEFTSKRRYDSYTGESFDFIFGLDFSDNELSGEIPRELGDLQKMRALNLSYNSLSGLVPESFSNLTDIESIDLSSNVLNGSIPHNLTKLDYLVIFNVSHNNLSGSIPSQGKFLTLDETNYIGNPFLCGSPVNRSCDDNNTTSEKETNYRRKDGGVAIDMEMFYWSLGASYSVILVTFIVFLCFDSSWRRAWFRLVDAFINCFKCV</sequence>
<keyword evidence="8 11" id="KW-0472">Membrane</keyword>
<evidence type="ECO:0000313" key="12">
    <source>
        <dbReference type="EMBL" id="KAF3599128.1"/>
    </source>
</evidence>
<dbReference type="InterPro" id="IPR051502">
    <property type="entry name" value="RLP_Defense_Trigger"/>
</dbReference>
<comment type="similarity">
    <text evidence="2">Belongs to the RLP family.</text>
</comment>
<dbReference type="GO" id="GO:0005886">
    <property type="term" value="C:plasma membrane"/>
    <property type="evidence" value="ECO:0007669"/>
    <property type="project" value="UniProtKB-SubCell"/>
</dbReference>
<keyword evidence="4" id="KW-0433">Leucine-rich repeat</keyword>
<dbReference type="SUPFAM" id="SSF52058">
    <property type="entry name" value="L domain-like"/>
    <property type="match status" value="2"/>
</dbReference>
<evidence type="ECO:0000256" key="4">
    <source>
        <dbReference type="ARBA" id="ARBA00022614"/>
    </source>
</evidence>
<protein>
    <recommendedName>
        <fullName evidence="14">Leucine-rich repeat-containing N-terminal plant-type domain-containing protein</fullName>
    </recommendedName>
</protein>
<dbReference type="InterPro" id="IPR032675">
    <property type="entry name" value="LRR_dom_sf"/>
</dbReference>
<keyword evidence="9" id="KW-0675">Receptor</keyword>
<evidence type="ECO:0000256" key="9">
    <source>
        <dbReference type="ARBA" id="ARBA00023170"/>
    </source>
</evidence>
<reference evidence="12" key="1">
    <citation type="submission" date="2019-12" db="EMBL/GenBank/DDBJ databases">
        <title>Genome sequencing and annotation of Brassica cretica.</title>
        <authorList>
            <person name="Studholme D.J."/>
            <person name="Sarris P."/>
        </authorList>
    </citation>
    <scope>NUCLEOTIDE SEQUENCE</scope>
    <source>
        <strain evidence="12">PFS-109/04</strain>
        <tissue evidence="12">Leaf</tissue>
    </source>
</reference>
<evidence type="ECO:0000256" key="1">
    <source>
        <dbReference type="ARBA" id="ARBA00004236"/>
    </source>
</evidence>
<comment type="subcellular location">
    <subcellularLocation>
        <location evidence="1">Cell membrane</location>
    </subcellularLocation>
</comment>
<evidence type="ECO:0000256" key="6">
    <source>
        <dbReference type="ARBA" id="ARBA00022737"/>
    </source>
</evidence>
<name>A0A8S9SCT8_BRACR</name>
<evidence type="ECO:0000256" key="3">
    <source>
        <dbReference type="ARBA" id="ARBA00022475"/>
    </source>
</evidence>
<dbReference type="PANTHER" id="PTHR48062">
    <property type="entry name" value="RECEPTOR-LIKE PROTEIN 14"/>
    <property type="match status" value="1"/>
</dbReference>
<keyword evidence="6" id="KW-0677">Repeat</keyword>
<keyword evidence="3" id="KW-1003">Cell membrane</keyword>
<evidence type="ECO:0000256" key="7">
    <source>
        <dbReference type="ARBA" id="ARBA00022989"/>
    </source>
</evidence>
<keyword evidence="7 11" id="KW-1133">Transmembrane helix</keyword>